<dbReference type="RefSeq" id="WP_100672371.1">
    <property type="nucleotide sequence ID" value="NZ_NJGD01000006.1"/>
</dbReference>
<accession>A0A2J0Z1Q6</accession>
<dbReference type="GO" id="GO:0032451">
    <property type="term" value="F:demethylase activity"/>
    <property type="evidence" value="ECO:0007669"/>
    <property type="project" value="TreeGrafter"/>
</dbReference>
<dbReference type="PROSITE" id="PS51471">
    <property type="entry name" value="FE2OG_OXY"/>
    <property type="match status" value="1"/>
</dbReference>
<dbReference type="InterPro" id="IPR032857">
    <property type="entry name" value="ALKBH4"/>
</dbReference>
<dbReference type="InterPro" id="IPR027450">
    <property type="entry name" value="AlkB-like"/>
</dbReference>
<evidence type="ECO:0000313" key="2">
    <source>
        <dbReference type="EMBL" id="PJR14437.1"/>
    </source>
</evidence>
<gene>
    <name evidence="2" type="ORF">CEJ86_15380</name>
</gene>
<dbReference type="Pfam" id="PF13532">
    <property type="entry name" value="2OG-FeII_Oxy_2"/>
    <property type="match status" value="1"/>
</dbReference>
<dbReference type="SUPFAM" id="SSF51197">
    <property type="entry name" value="Clavaminate synthase-like"/>
    <property type="match status" value="1"/>
</dbReference>
<keyword evidence="2" id="KW-0223">Dioxygenase</keyword>
<keyword evidence="2" id="KW-0560">Oxidoreductase</keyword>
<evidence type="ECO:0000313" key="3">
    <source>
        <dbReference type="Proteomes" id="UP000231987"/>
    </source>
</evidence>
<feature type="domain" description="Fe2OG dioxygenase" evidence="1">
    <location>
        <begin position="96"/>
        <end position="187"/>
    </location>
</feature>
<dbReference type="EMBL" id="NJGD01000006">
    <property type="protein sequence ID" value="PJR14437.1"/>
    <property type="molecule type" value="Genomic_DNA"/>
</dbReference>
<dbReference type="PANTHER" id="PTHR12463:SF1">
    <property type="entry name" value="2-OXOGLUTARATE AND FE-DEPENDENT OXYGENASE FAMILY PROTEIN"/>
    <property type="match status" value="1"/>
</dbReference>
<dbReference type="GO" id="GO:0070988">
    <property type="term" value="P:demethylation"/>
    <property type="evidence" value="ECO:0007669"/>
    <property type="project" value="InterPro"/>
</dbReference>
<comment type="caution">
    <text evidence="2">The sequence shown here is derived from an EMBL/GenBank/DDBJ whole genome shotgun (WGS) entry which is preliminary data.</text>
</comment>
<organism evidence="2 3">
    <name type="scientific">Rhizobium meliloti</name>
    <name type="common">Ensifer meliloti</name>
    <name type="synonym">Sinorhizobium meliloti</name>
    <dbReference type="NCBI Taxonomy" id="382"/>
    <lineage>
        <taxon>Bacteria</taxon>
        <taxon>Pseudomonadati</taxon>
        <taxon>Pseudomonadota</taxon>
        <taxon>Alphaproteobacteria</taxon>
        <taxon>Hyphomicrobiales</taxon>
        <taxon>Rhizobiaceae</taxon>
        <taxon>Sinorhizobium/Ensifer group</taxon>
        <taxon>Sinorhizobium</taxon>
    </lineage>
</organism>
<dbReference type="Gene3D" id="2.60.120.590">
    <property type="entry name" value="Alpha-ketoglutarate-dependent dioxygenase AlkB-like"/>
    <property type="match status" value="1"/>
</dbReference>
<dbReference type="AlphaFoldDB" id="A0A2J0Z1Q6"/>
<protein>
    <submittedName>
        <fullName evidence="2">Alpha-ketoglutarate-dependent dioxygenase AlkB</fullName>
    </submittedName>
</protein>
<dbReference type="PANTHER" id="PTHR12463">
    <property type="entry name" value="OXYGENASE-RELATED"/>
    <property type="match status" value="1"/>
</dbReference>
<proteinExistence type="predicted"/>
<name>A0A2J0Z1Q6_RHIML</name>
<dbReference type="InterPro" id="IPR005123">
    <property type="entry name" value="Oxoglu/Fe-dep_dioxygenase_dom"/>
</dbReference>
<dbReference type="InterPro" id="IPR037151">
    <property type="entry name" value="AlkB-like_sf"/>
</dbReference>
<dbReference type="Proteomes" id="UP000231987">
    <property type="component" value="Unassembled WGS sequence"/>
</dbReference>
<reference evidence="2 3" key="1">
    <citation type="submission" date="2017-06" db="EMBL/GenBank/DDBJ databases">
        <title>Ensifer strains isolated from leguminous trees and herbs display diverse denitrification phenotypes with some acting as strong N2O sinks.</title>
        <authorList>
            <person name="Woliy K."/>
            <person name="Mania D."/>
            <person name="Bakken L.R."/>
            <person name="Frostegard A."/>
        </authorList>
    </citation>
    <scope>NUCLEOTIDE SEQUENCE [LARGE SCALE GENOMIC DNA]</scope>
    <source>
        <strain evidence="2 3">AC50a</strain>
    </source>
</reference>
<dbReference type="GO" id="GO:0051213">
    <property type="term" value="F:dioxygenase activity"/>
    <property type="evidence" value="ECO:0007669"/>
    <property type="project" value="UniProtKB-KW"/>
</dbReference>
<sequence>MQGDLFGNPPGNLPEGFRYQADIVPQKLQEVLLEALPGLPFKPFDFHGYEGRRRVVSFGWKYDFDTEAVRKIDAIPPLLLPLRQLAADFSGLPAEGLQQALVTEYDVGAPIGWHRDKAVFGDVVGISLLASCTFRLRRKRIGKWERASVILEPGSAYLLSGSARSEWEHSIPPVERLRYSITFRELRSGITADGRA</sequence>
<evidence type="ECO:0000259" key="1">
    <source>
        <dbReference type="PROSITE" id="PS51471"/>
    </source>
</evidence>